<dbReference type="GO" id="GO:0035999">
    <property type="term" value="P:tetrahydrofolate interconversion"/>
    <property type="evidence" value="ECO:0007669"/>
    <property type="project" value="TreeGrafter"/>
</dbReference>
<dbReference type="Proteomes" id="UP000257143">
    <property type="component" value="Unassembled WGS sequence"/>
</dbReference>
<evidence type="ECO:0000256" key="3">
    <source>
        <dbReference type="ARBA" id="ARBA00022840"/>
    </source>
</evidence>
<feature type="binding site" evidence="4">
    <location>
        <begin position="124"/>
        <end position="132"/>
    </location>
    <ligand>
        <name>ATP</name>
        <dbReference type="ChEBI" id="CHEBI:30616"/>
    </ligand>
</feature>
<comment type="catalytic activity">
    <reaction evidence="5">
        <text>(6S)-5-formyl-5,6,7,8-tetrahydrofolate + ATP = (6R)-5,10-methenyltetrahydrofolate + ADP + phosphate</text>
        <dbReference type="Rhea" id="RHEA:10488"/>
        <dbReference type="ChEBI" id="CHEBI:30616"/>
        <dbReference type="ChEBI" id="CHEBI:43474"/>
        <dbReference type="ChEBI" id="CHEBI:57455"/>
        <dbReference type="ChEBI" id="CHEBI:57457"/>
        <dbReference type="ChEBI" id="CHEBI:456216"/>
        <dbReference type="EC" id="6.3.3.2"/>
    </reaction>
</comment>
<dbReference type="SUPFAM" id="SSF100950">
    <property type="entry name" value="NagB/RpiA/CoA transferase-like"/>
    <property type="match status" value="1"/>
</dbReference>
<name>A0A3D8PNG5_9BACI</name>
<dbReference type="PANTHER" id="PTHR23407">
    <property type="entry name" value="ATPASE INHIBITOR/5-FORMYLTETRAHYDROFOLATE CYCLO-LIGASE"/>
    <property type="match status" value="1"/>
</dbReference>
<feature type="binding site" evidence="4">
    <location>
        <position position="40"/>
    </location>
    <ligand>
        <name>substrate</name>
    </ligand>
</feature>
<evidence type="ECO:0000256" key="2">
    <source>
        <dbReference type="ARBA" id="ARBA00022741"/>
    </source>
</evidence>
<dbReference type="GO" id="GO:0030272">
    <property type="term" value="F:5-formyltetrahydrofolate cyclo-ligase activity"/>
    <property type="evidence" value="ECO:0007669"/>
    <property type="project" value="UniProtKB-EC"/>
</dbReference>
<dbReference type="EC" id="6.3.3.2" evidence="5"/>
<evidence type="ECO:0000256" key="5">
    <source>
        <dbReference type="RuleBase" id="RU361279"/>
    </source>
</evidence>
<dbReference type="PIRSF" id="PIRSF006806">
    <property type="entry name" value="FTHF_cligase"/>
    <property type="match status" value="1"/>
</dbReference>
<dbReference type="PANTHER" id="PTHR23407:SF1">
    <property type="entry name" value="5-FORMYLTETRAHYDROFOLATE CYCLO-LIGASE"/>
    <property type="match status" value="1"/>
</dbReference>
<keyword evidence="3 4" id="KW-0067">ATP-binding</keyword>
<dbReference type="InterPro" id="IPR002698">
    <property type="entry name" value="FTHF_cligase"/>
</dbReference>
<keyword evidence="5" id="KW-0460">Magnesium</keyword>
<evidence type="ECO:0000313" key="7">
    <source>
        <dbReference type="Proteomes" id="UP000257143"/>
    </source>
</evidence>
<dbReference type="GO" id="GO:0046872">
    <property type="term" value="F:metal ion binding"/>
    <property type="evidence" value="ECO:0007669"/>
    <property type="project" value="UniProtKB-KW"/>
</dbReference>
<dbReference type="GO" id="GO:0009396">
    <property type="term" value="P:folic acid-containing compound biosynthetic process"/>
    <property type="evidence" value="ECO:0007669"/>
    <property type="project" value="TreeGrafter"/>
</dbReference>
<gene>
    <name evidence="6" type="ORF">CWR48_13825</name>
</gene>
<organism evidence="6 7">
    <name type="scientific">Oceanobacillus arenosus</name>
    <dbReference type="NCBI Taxonomy" id="1229153"/>
    <lineage>
        <taxon>Bacteria</taxon>
        <taxon>Bacillati</taxon>
        <taxon>Bacillota</taxon>
        <taxon>Bacilli</taxon>
        <taxon>Bacillales</taxon>
        <taxon>Bacillaceae</taxon>
        <taxon>Oceanobacillus</taxon>
    </lineage>
</organism>
<dbReference type="EMBL" id="PIOC01000019">
    <property type="protein sequence ID" value="RDW17650.1"/>
    <property type="molecule type" value="Genomic_DNA"/>
</dbReference>
<evidence type="ECO:0000256" key="4">
    <source>
        <dbReference type="PIRSR" id="PIRSR006806-1"/>
    </source>
</evidence>
<protein>
    <recommendedName>
        <fullName evidence="5">5-formyltetrahydrofolate cyclo-ligase</fullName>
        <ecNumber evidence="5">6.3.3.2</ecNumber>
    </recommendedName>
</protein>
<keyword evidence="7" id="KW-1185">Reference proteome</keyword>
<dbReference type="AlphaFoldDB" id="A0A3D8PNG5"/>
<dbReference type="Pfam" id="PF01812">
    <property type="entry name" value="5-FTHF_cyc-lig"/>
    <property type="match status" value="1"/>
</dbReference>
<evidence type="ECO:0000256" key="1">
    <source>
        <dbReference type="ARBA" id="ARBA00010638"/>
    </source>
</evidence>
<dbReference type="InterPro" id="IPR024185">
    <property type="entry name" value="FTHF_cligase-like_sf"/>
</dbReference>
<sequence length="175" mass="20258">MISKLKNMTAEMKQEIEGQLAANLYQSEVWQCAKSIGITISQGMEWNTKPIIEKAWDEGKIVYVPKCLPKQKQLIFYRFESYDQLEVVYYNLQEPKADETLRVEKDVIELLLVPGLVFDERGYRIGFGGGYYDRFLIDFPNQTISLVATFQLIDQVPTEAFDIPVEQIITEKTCQ</sequence>
<accession>A0A3D8PNG5</accession>
<dbReference type="OrthoDB" id="9801938at2"/>
<keyword evidence="5" id="KW-0479">Metal-binding</keyword>
<comment type="caution">
    <text evidence="6">The sequence shown here is derived from an EMBL/GenBank/DDBJ whole genome shotgun (WGS) entry which is preliminary data.</text>
</comment>
<proteinExistence type="inferred from homology"/>
<keyword evidence="2 4" id="KW-0547">Nucleotide-binding</keyword>
<dbReference type="NCBIfam" id="TIGR02727">
    <property type="entry name" value="MTHFS_bact"/>
    <property type="match status" value="1"/>
</dbReference>
<dbReference type="Gene3D" id="3.40.50.10420">
    <property type="entry name" value="NagB/RpiA/CoA transferase-like"/>
    <property type="match status" value="1"/>
</dbReference>
<comment type="cofactor">
    <cofactor evidence="5">
        <name>Mg(2+)</name>
        <dbReference type="ChEBI" id="CHEBI:18420"/>
    </cofactor>
</comment>
<evidence type="ECO:0000313" key="6">
    <source>
        <dbReference type="EMBL" id="RDW17650.1"/>
    </source>
</evidence>
<reference evidence="7" key="1">
    <citation type="submission" date="2017-11" db="EMBL/GenBank/DDBJ databases">
        <authorList>
            <person name="Zhu W."/>
        </authorList>
    </citation>
    <scope>NUCLEOTIDE SEQUENCE [LARGE SCALE GENOMIC DNA]</scope>
    <source>
        <strain evidence="7">CAU 1183</strain>
    </source>
</reference>
<dbReference type="GO" id="GO:0005524">
    <property type="term" value="F:ATP binding"/>
    <property type="evidence" value="ECO:0007669"/>
    <property type="project" value="UniProtKB-KW"/>
</dbReference>
<comment type="similarity">
    <text evidence="1 5">Belongs to the 5-formyltetrahydrofolate cyclo-ligase family.</text>
</comment>
<feature type="binding site" evidence="4">
    <location>
        <position position="45"/>
    </location>
    <ligand>
        <name>substrate</name>
    </ligand>
</feature>
<dbReference type="InterPro" id="IPR037171">
    <property type="entry name" value="NagB/RpiA_transferase-like"/>
</dbReference>
<keyword evidence="6" id="KW-0436">Ligase</keyword>